<feature type="region of interest" description="Disordered" evidence="1">
    <location>
        <begin position="508"/>
        <end position="529"/>
    </location>
</feature>
<accession>A0AA39NGT5</accession>
<dbReference type="Proteomes" id="UP001175211">
    <property type="component" value="Unassembled WGS sequence"/>
</dbReference>
<dbReference type="PANTHER" id="PTHR37287:SF1">
    <property type="entry name" value="INO EIGHTY SUBUNIT 1"/>
    <property type="match status" value="1"/>
</dbReference>
<dbReference type="PANTHER" id="PTHR37287">
    <property type="entry name" value="INO EIGHTY SUBUNIT 1"/>
    <property type="match status" value="1"/>
</dbReference>
<dbReference type="RefSeq" id="XP_060336414.1">
    <property type="nucleotide sequence ID" value="XM_060484134.1"/>
</dbReference>
<evidence type="ECO:0000256" key="1">
    <source>
        <dbReference type="SAM" id="MobiDB-lite"/>
    </source>
</evidence>
<sequence>MSRKQSPFPKKPLAIKRADGEPLTRVDLQYDFLFHIFNDDQRVFTDPYSSAFGGPPGCKVSFRDLYVNAIMHSTKATKALKDSMSASAIFATDFAMLALLANVGRVNTTMSFFAEKKTAVRTYHPIPALQRADGNLQDAPRIKGLLKACTVPDEDPKSIPTTPGDILARATTGKVPPTSIATIIFILSNYSPAIGQEHFLNELEFIDLFLPVEVSSASRARAFLWLCFHFHEATSAVNEDDYDTEVLSVNPFCDSHRPGKAPAFIMITRAEAEKENVDTEEEIARAEKSVSHRNDIINKAVKDASTTSTSKAVHNDEGNVPEVKPKGKRNTGVPMTLKEKKERKALWDKQYRERVKNKAMLEKNKEIKRKESKQVQPKLDLPADVAEFGSFSRGRESSLYAAPGYRRSSPDVPSVYQHRYAPYRFGAVGDSTWSSRHVSHSKGVGSSHKSMLEHAWHVINCTDPLLDSDDEADDHVHRDYCQSHHPAKEDCAPYPFSAKRLRIIARVRGKDPTPEPEPYSVAPQPHAST</sequence>
<dbReference type="AlphaFoldDB" id="A0AA39NGT5"/>
<reference evidence="2" key="1">
    <citation type="submission" date="2023-06" db="EMBL/GenBank/DDBJ databases">
        <authorList>
            <consortium name="Lawrence Berkeley National Laboratory"/>
            <person name="Ahrendt S."/>
            <person name="Sahu N."/>
            <person name="Indic B."/>
            <person name="Wong-Bajracharya J."/>
            <person name="Merenyi Z."/>
            <person name="Ke H.-M."/>
            <person name="Monk M."/>
            <person name="Kocsube S."/>
            <person name="Drula E."/>
            <person name="Lipzen A."/>
            <person name="Balint B."/>
            <person name="Henrissat B."/>
            <person name="Andreopoulos B."/>
            <person name="Martin F.M."/>
            <person name="Harder C.B."/>
            <person name="Rigling D."/>
            <person name="Ford K.L."/>
            <person name="Foster G.D."/>
            <person name="Pangilinan J."/>
            <person name="Papanicolaou A."/>
            <person name="Barry K."/>
            <person name="LaButti K."/>
            <person name="Viragh M."/>
            <person name="Koriabine M."/>
            <person name="Yan M."/>
            <person name="Riley R."/>
            <person name="Champramary S."/>
            <person name="Plett K.L."/>
            <person name="Tsai I.J."/>
            <person name="Slot J."/>
            <person name="Sipos G."/>
            <person name="Plett J."/>
            <person name="Nagy L.G."/>
            <person name="Grigoriev I.V."/>
        </authorList>
    </citation>
    <scope>NUCLEOTIDE SEQUENCE</scope>
    <source>
        <strain evidence="2">CCBAS 213</strain>
    </source>
</reference>
<evidence type="ECO:0008006" key="4">
    <source>
        <dbReference type="Google" id="ProtNLM"/>
    </source>
</evidence>
<feature type="region of interest" description="Disordered" evidence="1">
    <location>
        <begin position="302"/>
        <end position="333"/>
    </location>
</feature>
<name>A0AA39NGT5_ARMTA</name>
<dbReference type="EMBL" id="JAUEPS010000005">
    <property type="protein sequence ID" value="KAK0465366.1"/>
    <property type="molecule type" value="Genomic_DNA"/>
</dbReference>
<keyword evidence="3" id="KW-1185">Reference proteome</keyword>
<protein>
    <recommendedName>
        <fullName evidence="4">Ino eighty subunit 1</fullName>
    </recommendedName>
</protein>
<organism evidence="2 3">
    <name type="scientific">Armillaria tabescens</name>
    <name type="common">Ringless honey mushroom</name>
    <name type="synonym">Agaricus tabescens</name>
    <dbReference type="NCBI Taxonomy" id="1929756"/>
    <lineage>
        <taxon>Eukaryota</taxon>
        <taxon>Fungi</taxon>
        <taxon>Dikarya</taxon>
        <taxon>Basidiomycota</taxon>
        <taxon>Agaricomycotina</taxon>
        <taxon>Agaricomycetes</taxon>
        <taxon>Agaricomycetidae</taxon>
        <taxon>Agaricales</taxon>
        <taxon>Marasmiineae</taxon>
        <taxon>Physalacriaceae</taxon>
        <taxon>Desarmillaria</taxon>
    </lineage>
</organism>
<dbReference type="InterPro" id="IPR038014">
    <property type="entry name" value="Ies1"/>
</dbReference>
<dbReference type="GeneID" id="85367682"/>
<comment type="caution">
    <text evidence="2">The sequence shown here is derived from an EMBL/GenBank/DDBJ whole genome shotgun (WGS) entry which is preliminary data.</text>
</comment>
<evidence type="ECO:0000313" key="2">
    <source>
        <dbReference type="EMBL" id="KAK0465366.1"/>
    </source>
</evidence>
<dbReference type="GO" id="GO:0031011">
    <property type="term" value="C:Ino80 complex"/>
    <property type="evidence" value="ECO:0007669"/>
    <property type="project" value="InterPro"/>
</dbReference>
<proteinExistence type="predicted"/>
<evidence type="ECO:0000313" key="3">
    <source>
        <dbReference type="Proteomes" id="UP001175211"/>
    </source>
</evidence>
<gene>
    <name evidence="2" type="ORF">EV420DRAFT_954888</name>
</gene>